<protein>
    <recommendedName>
        <fullName evidence="6">LTXXQ motif family protein</fullName>
    </recommendedName>
</protein>
<keyword evidence="3" id="KW-0732">Signal</keyword>
<evidence type="ECO:0000313" key="4">
    <source>
        <dbReference type="EMBL" id="SFT40214.1"/>
    </source>
</evidence>
<proteinExistence type="predicted"/>
<accession>A0A1I6XRA0</accession>
<feature type="region of interest" description="Disordered" evidence="2">
    <location>
        <begin position="223"/>
        <end position="261"/>
    </location>
</feature>
<name>A0A1I6XRA0_9GAMM</name>
<sequence>MMKRSPTRPLLAPSLLALSLLVTAVASVSPSALASSGDRGGHHAPPHADHHDGHHGSHLEGHRSGDHGRHHRGHPDDHRRALFERAGIDDETREALEAARTEHREAVRELRETHRQRIDEILDDEQREALATARQALYEEQRQEWRNERRQAHREAMQQRLTALVDTWQLSDTERETLREVREAIYTDMQALRAREFDSREERREAMRELREAHQEALSRILSDEQLAEMREAIEPRRRHGMEKHGRDGGKGSGQGASLND</sequence>
<organism evidence="4 5">
    <name type="scientific">Halomonas saccharevitans</name>
    <dbReference type="NCBI Taxonomy" id="416872"/>
    <lineage>
        <taxon>Bacteria</taxon>
        <taxon>Pseudomonadati</taxon>
        <taxon>Pseudomonadota</taxon>
        <taxon>Gammaproteobacteria</taxon>
        <taxon>Oceanospirillales</taxon>
        <taxon>Halomonadaceae</taxon>
        <taxon>Halomonas</taxon>
    </lineage>
</organism>
<dbReference type="Proteomes" id="UP000199594">
    <property type="component" value="Unassembled WGS sequence"/>
</dbReference>
<evidence type="ECO:0000313" key="5">
    <source>
        <dbReference type="Proteomes" id="UP000199594"/>
    </source>
</evidence>
<evidence type="ECO:0000256" key="3">
    <source>
        <dbReference type="SAM" id="SignalP"/>
    </source>
</evidence>
<dbReference type="EMBL" id="FPAQ01000003">
    <property type="protein sequence ID" value="SFT40214.1"/>
    <property type="molecule type" value="Genomic_DNA"/>
</dbReference>
<feature type="signal peptide" evidence="3">
    <location>
        <begin position="1"/>
        <end position="34"/>
    </location>
</feature>
<evidence type="ECO:0000256" key="1">
    <source>
        <dbReference type="SAM" id="Coils"/>
    </source>
</evidence>
<reference evidence="4 5" key="1">
    <citation type="submission" date="2016-10" db="EMBL/GenBank/DDBJ databases">
        <authorList>
            <person name="de Groot N.N."/>
        </authorList>
    </citation>
    <scope>NUCLEOTIDE SEQUENCE [LARGE SCALE GENOMIC DNA]</scope>
    <source>
        <strain evidence="4 5">CGMCC 1.6493</strain>
    </source>
</reference>
<evidence type="ECO:0008006" key="6">
    <source>
        <dbReference type="Google" id="ProtNLM"/>
    </source>
</evidence>
<evidence type="ECO:0000256" key="2">
    <source>
        <dbReference type="SAM" id="MobiDB-lite"/>
    </source>
</evidence>
<dbReference type="OrthoDB" id="6169202at2"/>
<dbReference type="AlphaFoldDB" id="A0A1I6XRA0"/>
<feature type="coiled-coil region" evidence="1">
    <location>
        <begin position="93"/>
        <end position="155"/>
    </location>
</feature>
<gene>
    <name evidence="4" type="ORF">SAMN04487956_10346</name>
</gene>
<dbReference type="RefSeq" id="WP_089846789.1">
    <property type="nucleotide sequence ID" value="NZ_FPAQ01000003.1"/>
</dbReference>
<feature type="compositionally biased region" description="Basic and acidic residues" evidence="2">
    <location>
        <begin position="46"/>
        <end position="67"/>
    </location>
</feature>
<feature type="region of interest" description="Disordered" evidence="2">
    <location>
        <begin position="32"/>
        <end position="77"/>
    </location>
</feature>
<feature type="chain" id="PRO_5011751459" description="LTXXQ motif family protein" evidence="3">
    <location>
        <begin position="35"/>
        <end position="261"/>
    </location>
</feature>
<keyword evidence="1" id="KW-0175">Coiled coil</keyword>